<evidence type="ECO:0000256" key="6">
    <source>
        <dbReference type="ARBA" id="ARBA00022741"/>
    </source>
</evidence>
<evidence type="ECO:0000313" key="13">
    <source>
        <dbReference type="EMBL" id="TDF93039.1"/>
    </source>
</evidence>
<dbReference type="InterPro" id="IPR036890">
    <property type="entry name" value="HATPase_C_sf"/>
</dbReference>
<dbReference type="Pfam" id="PF07695">
    <property type="entry name" value="7TMR-DISM_7TM"/>
    <property type="match status" value="1"/>
</dbReference>
<feature type="domain" description="Histidine kinase" evidence="12">
    <location>
        <begin position="454"/>
        <end position="669"/>
    </location>
</feature>
<dbReference type="SMART" id="SM00388">
    <property type="entry name" value="HisKA"/>
    <property type="match status" value="1"/>
</dbReference>
<evidence type="ECO:0000256" key="2">
    <source>
        <dbReference type="ARBA" id="ARBA00004651"/>
    </source>
</evidence>
<name>A0A4R5KCJ2_9BACL</name>
<dbReference type="InterPro" id="IPR005467">
    <property type="entry name" value="His_kinase_dom"/>
</dbReference>
<dbReference type="PRINTS" id="PR00344">
    <property type="entry name" value="BCTRLSENSOR"/>
</dbReference>
<evidence type="ECO:0000256" key="9">
    <source>
        <dbReference type="ARBA" id="ARBA00023012"/>
    </source>
</evidence>
<dbReference type="PANTHER" id="PTHR43711">
    <property type="entry name" value="TWO-COMPONENT HISTIDINE KINASE"/>
    <property type="match status" value="1"/>
</dbReference>
<organism evidence="13 14">
    <name type="scientific">Paenibacillus piri</name>
    <dbReference type="NCBI Taxonomy" id="2547395"/>
    <lineage>
        <taxon>Bacteria</taxon>
        <taxon>Bacillati</taxon>
        <taxon>Bacillota</taxon>
        <taxon>Bacilli</taxon>
        <taxon>Bacillales</taxon>
        <taxon>Paenibacillaceae</taxon>
        <taxon>Paenibacillus</taxon>
    </lineage>
</organism>
<keyword evidence="10" id="KW-0472">Membrane</keyword>
<sequence>MAAWLRRCGIVLIWLTIAGMLAASPTVTAAQTQAGGGMKLSLVDEISTYSLNRQMDILEDPQGKWSIEDVQSPAMQDQFRPAKGKSSFGYTSSAYWVRAVIVNDSSNSRWEISVLNPLMDRIAIYPAAEMISVHRHYPTYQVLLQPGEQTTIYMRFETYGSMMLPLQLIAQSALYDSMHNQLLYSGIYNGVLLVIMVFQMVLFLYTRNRAYLYYALYVISFCIAVLIWNGFTLRWFGLEPVEGSGMAAAGFWSSPSGLYDMFYVLGRWFGCLFAVNLLMPRDYSRLSDWICRALNVFCPLLCISMPFLYPYGMASFLFWFKYVSLFLMMLVLILCAVKGSRIAFFLAIPKVPVVLIAIVPKALLMYGLLPNNFLTRNIAQFGVIGDFVFMAVLLYALMNQMRRKEETTLQALVVTLSSWNASLNKRVEEQTESLKQANVKLIESEAFRTRMLQNISHDVRNPLSYVQSGVQALHAKLEMRPEEQDRLLRKLRDKVQDVNRFIDDLLDLTRWDETTEDREARLVIFNEWMEEMGEALAADIEYAGRRCVLSLEPAGTDVDVRMNPHAIKRVLANLIHNACKYTPPGGTITIHVSYPADAVRVVVEDTGPGISPELLERIFQRHYSGVGSESSGLGLAIAKDLVERHGGAIGAESGVGQGSRFYFTLPVVRTDDR</sequence>
<dbReference type="CDD" id="cd00082">
    <property type="entry name" value="HisKA"/>
    <property type="match status" value="1"/>
</dbReference>
<dbReference type="GO" id="GO:0000155">
    <property type="term" value="F:phosphorelay sensor kinase activity"/>
    <property type="evidence" value="ECO:0007669"/>
    <property type="project" value="InterPro"/>
</dbReference>
<feature type="transmembrane region" description="Helical" evidence="10">
    <location>
        <begin position="290"/>
        <end position="310"/>
    </location>
</feature>
<dbReference type="EC" id="2.7.13.3" evidence="3"/>
<comment type="subcellular location">
    <subcellularLocation>
        <location evidence="2">Cell membrane</location>
        <topology evidence="2">Multi-pass membrane protein</topology>
    </subcellularLocation>
</comment>
<dbReference type="Pfam" id="PF00512">
    <property type="entry name" value="HisKA"/>
    <property type="match status" value="1"/>
</dbReference>
<evidence type="ECO:0000256" key="1">
    <source>
        <dbReference type="ARBA" id="ARBA00000085"/>
    </source>
</evidence>
<dbReference type="CDD" id="cd00075">
    <property type="entry name" value="HATPase"/>
    <property type="match status" value="1"/>
</dbReference>
<dbReference type="Gene3D" id="3.30.565.10">
    <property type="entry name" value="Histidine kinase-like ATPase, C-terminal domain"/>
    <property type="match status" value="1"/>
</dbReference>
<dbReference type="RefSeq" id="WP_133234668.1">
    <property type="nucleotide sequence ID" value="NZ_SMRT01000018.1"/>
</dbReference>
<keyword evidence="14" id="KW-1185">Reference proteome</keyword>
<keyword evidence="9" id="KW-0902">Two-component regulatory system</keyword>
<dbReference type="AlphaFoldDB" id="A0A4R5KCJ2"/>
<feature type="transmembrane region" description="Helical" evidence="10">
    <location>
        <begin position="316"/>
        <end position="337"/>
    </location>
</feature>
<dbReference type="Pfam" id="PF07696">
    <property type="entry name" value="7TMR-DISMED2"/>
    <property type="match status" value="1"/>
</dbReference>
<dbReference type="OrthoDB" id="9809348at2"/>
<comment type="catalytic activity">
    <reaction evidence="1">
        <text>ATP + protein L-histidine = ADP + protein N-phospho-L-histidine.</text>
        <dbReference type="EC" id="2.7.13.3"/>
    </reaction>
</comment>
<evidence type="ECO:0000313" key="14">
    <source>
        <dbReference type="Proteomes" id="UP000295636"/>
    </source>
</evidence>
<keyword evidence="6" id="KW-0547">Nucleotide-binding</keyword>
<dbReference type="PANTHER" id="PTHR43711:SF1">
    <property type="entry name" value="HISTIDINE KINASE 1"/>
    <property type="match status" value="1"/>
</dbReference>
<feature type="signal peptide" evidence="11">
    <location>
        <begin position="1"/>
        <end position="29"/>
    </location>
</feature>
<keyword evidence="5" id="KW-0808">Transferase</keyword>
<feature type="transmembrane region" description="Helical" evidence="10">
    <location>
        <begin position="182"/>
        <end position="204"/>
    </location>
</feature>
<dbReference type="EMBL" id="SMRT01000018">
    <property type="protein sequence ID" value="TDF93039.1"/>
    <property type="molecule type" value="Genomic_DNA"/>
</dbReference>
<feature type="transmembrane region" description="Helical" evidence="10">
    <location>
        <begin position="344"/>
        <end position="366"/>
    </location>
</feature>
<dbReference type="GO" id="GO:0005886">
    <property type="term" value="C:plasma membrane"/>
    <property type="evidence" value="ECO:0007669"/>
    <property type="project" value="UniProtKB-SubCell"/>
</dbReference>
<dbReference type="PROSITE" id="PS50109">
    <property type="entry name" value="HIS_KIN"/>
    <property type="match status" value="1"/>
</dbReference>
<accession>A0A4R5KCJ2</accession>
<dbReference type="FunFam" id="3.30.565.10:FF:000006">
    <property type="entry name" value="Sensor histidine kinase WalK"/>
    <property type="match status" value="1"/>
</dbReference>
<evidence type="ECO:0000256" key="8">
    <source>
        <dbReference type="ARBA" id="ARBA00022840"/>
    </source>
</evidence>
<dbReference type="InterPro" id="IPR003661">
    <property type="entry name" value="HisK_dim/P_dom"/>
</dbReference>
<dbReference type="Gene3D" id="1.10.287.130">
    <property type="match status" value="1"/>
</dbReference>
<feature type="transmembrane region" description="Helical" evidence="10">
    <location>
        <begin position="211"/>
        <end position="231"/>
    </location>
</feature>
<evidence type="ECO:0000256" key="10">
    <source>
        <dbReference type="SAM" id="Phobius"/>
    </source>
</evidence>
<dbReference type="Gene3D" id="2.60.40.2380">
    <property type="match status" value="1"/>
</dbReference>
<dbReference type="InterPro" id="IPR050736">
    <property type="entry name" value="Sensor_HK_Regulatory"/>
</dbReference>
<dbReference type="InterPro" id="IPR004358">
    <property type="entry name" value="Sig_transdc_His_kin-like_C"/>
</dbReference>
<evidence type="ECO:0000256" key="11">
    <source>
        <dbReference type="SAM" id="SignalP"/>
    </source>
</evidence>
<keyword evidence="8" id="KW-0067">ATP-binding</keyword>
<evidence type="ECO:0000259" key="12">
    <source>
        <dbReference type="PROSITE" id="PS50109"/>
    </source>
</evidence>
<keyword evidence="4" id="KW-0597">Phosphoprotein</keyword>
<dbReference type="InterPro" id="IPR011623">
    <property type="entry name" value="7TMR_DISM_rcpt_extracell_dom1"/>
</dbReference>
<comment type="caution">
    <text evidence="13">The sequence shown here is derived from an EMBL/GenBank/DDBJ whole genome shotgun (WGS) entry which is preliminary data.</text>
</comment>
<evidence type="ECO:0000256" key="5">
    <source>
        <dbReference type="ARBA" id="ARBA00022679"/>
    </source>
</evidence>
<dbReference type="Pfam" id="PF02518">
    <property type="entry name" value="HATPase_c"/>
    <property type="match status" value="1"/>
</dbReference>
<keyword evidence="10" id="KW-1133">Transmembrane helix</keyword>
<dbReference type="InterPro" id="IPR003594">
    <property type="entry name" value="HATPase_dom"/>
</dbReference>
<dbReference type="SMART" id="SM00387">
    <property type="entry name" value="HATPase_c"/>
    <property type="match status" value="1"/>
</dbReference>
<feature type="transmembrane region" description="Helical" evidence="10">
    <location>
        <begin position="261"/>
        <end position="278"/>
    </location>
</feature>
<protein>
    <recommendedName>
        <fullName evidence="3">histidine kinase</fullName>
        <ecNumber evidence="3">2.7.13.3</ecNumber>
    </recommendedName>
</protein>
<keyword evidence="11" id="KW-0732">Signal</keyword>
<dbReference type="SUPFAM" id="SSF55874">
    <property type="entry name" value="ATPase domain of HSP90 chaperone/DNA topoisomerase II/histidine kinase"/>
    <property type="match status" value="1"/>
</dbReference>
<dbReference type="InterPro" id="IPR011622">
    <property type="entry name" value="7TMR_DISM_rcpt_extracell_dom2"/>
</dbReference>
<evidence type="ECO:0000256" key="3">
    <source>
        <dbReference type="ARBA" id="ARBA00012438"/>
    </source>
</evidence>
<dbReference type="GO" id="GO:0005524">
    <property type="term" value="F:ATP binding"/>
    <property type="evidence" value="ECO:0007669"/>
    <property type="project" value="UniProtKB-KW"/>
</dbReference>
<keyword evidence="10" id="KW-0812">Transmembrane</keyword>
<dbReference type="SUPFAM" id="SSF47384">
    <property type="entry name" value="Homodimeric domain of signal transducing histidine kinase"/>
    <property type="match status" value="1"/>
</dbReference>
<feature type="transmembrane region" description="Helical" evidence="10">
    <location>
        <begin position="378"/>
        <end position="397"/>
    </location>
</feature>
<reference evidence="13 14" key="1">
    <citation type="submission" date="2019-03" db="EMBL/GenBank/DDBJ databases">
        <title>This is whole genome sequence of Paenibacillus sp MS74 strain.</title>
        <authorList>
            <person name="Trinh H.N."/>
        </authorList>
    </citation>
    <scope>NUCLEOTIDE SEQUENCE [LARGE SCALE GENOMIC DNA]</scope>
    <source>
        <strain evidence="13 14">MS74</strain>
    </source>
</reference>
<keyword evidence="7" id="KW-0418">Kinase</keyword>
<dbReference type="Proteomes" id="UP000295636">
    <property type="component" value="Unassembled WGS sequence"/>
</dbReference>
<evidence type="ECO:0000256" key="7">
    <source>
        <dbReference type="ARBA" id="ARBA00022777"/>
    </source>
</evidence>
<dbReference type="InterPro" id="IPR036097">
    <property type="entry name" value="HisK_dim/P_sf"/>
</dbReference>
<proteinExistence type="predicted"/>
<gene>
    <name evidence="13" type="ORF">E1757_28690</name>
</gene>
<evidence type="ECO:0000256" key="4">
    <source>
        <dbReference type="ARBA" id="ARBA00022553"/>
    </source>
</evidence>
<feature type="chain" id="PRO_5020322232" description="histidine kinase" evidence="11">
    <location>
        <begin position="30"/>
        <end position="673"/>
    </location>
</feature>